<protein>
    <submittedName>
        <fullName evidence="3">Uncharacterized protein</fullName>
    </submittedName>
</protein>
<feature type="compositionally biased region" description="Basic and acidic residues" evidence="1">
    <location>
        <begin position="101"/>
        <end position="119"/>
    </location>
</feature>
<feature type="region of interest" description="Disordered" evidence="1">
    <location>
        <begin position="85"/>
        <end position="233"/>
    </location>
</feature>
<dbReference type="EMBL" id="ASPP01002032">
    <property type="protein sequence ID" value="ETO35019.1"/>
    <property type="molecule type" value="Genomic_DNA"/>
</dbReference>
<evidence type="ECO:0000256" key="2">
    <source>
        <dbReference type="SAM" id="Phobius"/>
    </source>
</evidence>
<accession>X6PAD3</accession>
<gene>
    <name evidence="3" type="ORF">RFI_02051</name>
</gene>
<proteinExistence type="predicted"/>
<feature type="transmembrane region" description="Helical" evidence="2">
    <location>
        <begin position="288"/>
        <end position="308"/>
    </location>
</feature>
<keyword evidence="4" id="KW-1185">Reference proteome</keyword>
<organism evidence="3 4">
    <name type="scientific">Reticulomyxa filosa</name>
    <dbReference type="NCBI Taxonomy" id="46433"/>
    <lineage>
        <taxon>Eukaryota</taxon>
        <taxon>Sar</taxon>
        <taxon>Rhizaria</taxon>
        <taxon>Retaria</taxon>
        <taxon>Foraminifera</taxon>
        <taxon>Monothalamids</taxon>
        <taxon>Reticulomyxidae</taxon>
        <taxon>Reticulomyxa</taxon>
    </lineage>
</organism>
<name>X6PAD3_RETFI</name>
<keyword evidence="2" id="KW-0472">Membrane</keyword>
<evidence type="ECO:0000313" key="4">
    <source>
        <dbReference type="Proteomes" id="UP000023152"/>
    </source>
</evidence>
<sequence length="385" mass="45405">MLFFWLSEIFFNFFKDKNKPQQFFYMPHKNFQAIFDVTNITFYCGIKNMPFMTKIRQKKVKFWKFVALKNFQKKILCCFRMGATPDYSSSEDEEENTNECARIEQDRQESHNKSEGDSGRKKKKRPLSELGSGNEEEDQAHPKAKRMKLEEVSDNKVEKNDAPTIKESSEPITKSLELSKENDNANKDTQESVNANESESEDKNESESDNERKIKKKGEKTIKDKAATRDSKKRGLGGIRPIIHFGKHCKGNVKKISEKLEHREWKAEMKSKEQRNQEIFEENVCSFFFFYLLYIYIHTIEMCCWLAWDHTRNAFRNITNIYGKNTFHKMVESKPSRALEKVTILKINWEKKCLTKKLSNFGGPESLFFFEIGFFVDKNYESQNK</sequence>
<dbReference type="Proteomes" id="UP000023152">
    <property type="component" value="Unassembled WGS sequence"/>
</dbReference>
<keyword evidence="2" id="KW-0812">Transmembrane</keyword>
<feature type="compositionally biased region" description="Basic and acidic residues" evidence="1">
    <location>
        <begin position="201"/>
        <end position="212"/>
    </location>
</feature>
<feature type="compositionally biased region" description="Basic and acidic residues" evidence="1">
    <location>
        <begin position="177"/>
        <end position="190"/>
    </location>
</feature>
<feature type="compositionally biased region" description="Basic and acidic residues" evidence="1">
    <location>
        <begin position="147"/>
        <end position="161"/>
    </location>
</feature>
<evidence type="ECO:0000313" key="3">
    <source>
        <dbReference type="EMBL" id="ETO35019.1"/>
    </source>
</evidence>
<feature type="compositionally biased region" description="Basic and acidic residues" evidence="1">
    <location>
        <begin position="219"/>
        <end position="230"/>
    </location>
</feature>
<comment type="caution">
    <text evidence="3">The sequence shown here is derived from an EMBL/GenBank/DDBJ whole genome shotgun (WGS) entry which is preliminary data.</text>
</comment>
<evidence type="ECO:0000256" key="1">
    <source>
        <dbReference type="SAM" id="MobiDB-lite"/>
    </source>
</evidence>
<dbReference type="AlphaFoldDB" id="X6PAD3"/>
<keyword evidence="2" id="KW-1133">Transmembrane helix</keyword>
<reference evidence="3 4" key="1">
    <citation type="journal article" date="2013" name="Curr. Biol.">
        <title>The Genome of the Foraminiferan Reticulomyxa filosa.</title>
        <authorList>
            <person name="Glockner G."/>
            <person name="Hulsmann N."/>
            <person name="Schleicher M."/>
            <person name="Noegel A.A."/>
            <person name="Eichinger L."/>
            <person name="Gallinger C."/>
            <person name="Pawlowski J."/>
            <person name="Sierra R."/>
            <person name="Euteneuer U."/>
            <person name="Pillet L."/>
            <person name="Moustafa A."/>
            <person name="Platzer M."/>
            <person name="Groth M."/>
            <person name="Szafranski K."/>
            <person name="Schliwa M."/>
        </authorList>
    </citation>
    <scope>NUCLEOTIDE SEQUENCE [LARGE SCALE GENOMIC DNA]</scope>
</reference>